<organism evidence="2 3">
    <name type="scientific">Allocoleopsis franciscana PCC 7113</name>
    <dbReference type="NCBI Taxonomy" id="1173027"/>
    <lineage>
        <taxon>Bacteria</taxon>
        <taxon>Bacillati</taxon>
        <taxon>Cyanobacteriota</taxon>
        <taxon>Cyanophyceae</taxon>
        <taxon>Coleofasciculales</taxon>
        <taxon>Coleofasciculaceae</taxon>
        <taxon>Allocoleopsis</taxon>
        <taxon>Allocoleopsis franciscana</taxon>
    </lineage>
</organism>
<proteinExistence type="predicted"/>
<protein>
    <submittedName>
        <fullName evidence="2">Uncharacterized protein</fullName>
    </submittedName>
</protein>
<dbReference type="HOGENOM" id="CLU_1804595_0_0_3"/>
<dbReference type="KEGG" id="mic:Mic7113_3825"/>
<accession>K9WJ45</accession>
<keyword evidence="1" id="KW-0732">Signal</keyword>
<dbReference type="Proteomes" id="UP000010471">
    <property type="component" value="Chromosome"/>
</dbReference>
<feature type="chain" id="PRO_5003937539" evidence="1">
    <location>
        <begin position="34"/>
        <end position="148"/>
    </location>
</feature>
<keyword evidence="3" id="KW-1185">Reference proteome</keyword>
<feature type="signal peptide" evidence="1">
    <location>
        <begin position="1"/>
        <end position="33"/>
    </location>
</feature>
<evidence type="ECO:0000256" key="1">
    <source>
        <dbReference type="SAM" id="SignalP"/>
    </source>
</evidence>
<dbReference type="OrthoDB" id="467890at2"/>
<evidence type="ECO:0000313" key="2">
    <source>
        <dbReference type="EMBL" id="AFZ19542.1"/>
    </source>
</evidence>
<name>K9WJ45_9CYAN</name>
<dbReference type="AlphaFoldDB" id="K9WJ45"/>
<evidence type="ECO:0000313" key="3">
    <source>
        <dbReference type="Proteomes" id="UP000010471"/>
    </source>
</evidence>
<dbReference type="EMBL" id="CP003630">
    <property type="protein sequence ID" value="AFZ19542.1"/>
    <property type="molecule type" value="Genomic_DNA"/>
</dbReference>
<reference evidence="2 3" key="1">
    <citation type="submission" date="2012-06" db="EMBL/GenBank/DDBJ databases">
        <title>Finished chromosome of genome of Microcoleus sp. PCC 7113.</title>
        <authorList>
            <consortium name="US DOE Joint Genome Institute"/>
            <person name="Gugger M."/>
            <person name="Coursin T."/>
            <person name="Rippka R."/>
            <person name="Tandeau De Marsac N."/>
            <person name="Huntemann M."/>
            <person name="Wei C.-L."/>
            <person name="Han J."/>
            <person name="Detter J.C."/>
            <person name="Han C."/>
            <person name="Tapia R."/>
            <person name="Chen A."/>
            <person name="Kyrpides N."/>
            <person name="Mavromatis K."/>
            <person name="Markowitz V."/>
            <person name="Szeto E."/>
            <person name="Ivanova N."/>
            <person name="Pagani I."/>
            <person name="Pati A."/>
            <person name="Goodwin L."/>
            <person name="Nordberg H.P."/>
            <person name="Cantor M.N."/>
            <person name="Hua S.X."/>
            <person name="Woyke T."/>
            <person name="Kerfeld C.A."/>
        </authorList>
    </citation>
    <scope>NUCLEOTIDE SEQUENCE [LARGE SCALE GENOMIC DNA]</scope>
    <source>
        <strain evidence="2 3">PCC 7113</strain>
    </source>
</reference>
<dbReference type="RefSeq" id="WP_015183681.1">
    <property type="nucleotide sequence ID" value="NC_019738.1"/>
</dbReference>
<gene>
    <name evidence="2" type="ORF">Mic7113_3825</name>
</gene>
<dbReference type="eggNOG" id="ENOG5031ZN9">
    <property type="taxonomic scope" value="Bacteria"/>
</dbReference>
<sequence length="148" mass="16906">MKFHNFRYSYQHLLQKFALVGVACFCLTSWAEAASVMTTRDSLLGKLSSDKTLIAQENNVCPEKSGRSRFVSAETKNFLVYICGGDEPNTYVSIAKKGGNNIVLPLFSYNEERFVAVNRDTRYILTRKELTVVQNGRVILRERAQWKQ</sequence>